<evidence type="ECO:0000313" key="3">
    <source>
        <dbReference type="Proteomes" id="UP000214603"/>
    </source>
</evidence>
<comment type="similarity">
    <text evidence="1">Belongs to the UPF0065 (bug) family.</text>
</comment>
<organism evidence="2 3">
    <name type="scientific">Candidimonas nitroreducens</name>
    <dbReference type="NCBI Taxonomy" id="683354"/>
    <lineage>
        <taxon>Bacteria</taxon>
        <taxon>Pseudomonadati</taxon>
        <taxon>Pseudomonadota</taxon>
        <taxon>Betaproteobacteria</taxon>
        <taxon>Burkholderiales</taxon>
        <taxon>Alcaligenaceae</taxon>
        <taxon>Candidimonas</taxon>
    </lineage>
</organism>
<dbReference type="OrthoDB" id="8678477at2"/>
<keyword evidence="3" id="KW-1185">Reference proteome</keyword>
<dbReference type="Pfam" id="PF03401">
    <property type="entry name" value="TctC"/>
    <property type="match status" value="1"/>
</dbReference>
<dbReference type="InterPro" id="IPR042100">
    <property type="entry name" value="Bug_dom1"/>
</dbReference>
<dbReference type="PIRSF" id="PIRSF017082">
    <property type="entry name" value="YflP"/>
    <property type="match status" value="1"/>
</dbReference>
<dbReference type="CDD" id="cd07012">
    <property type="entry name" value="PBP2_Bug_TTT"/>
    <property type="match status" value="1"/>
</dbReference>
<dbReference type="AlphaFoldDB" id="A0A225MI97"/>
<accession>A0A225MI97</accession>
<dbReference type="SUPFAM" id="SSF53850">
    <property type="entry name" value="Periplasmic binding protein-like II"/>
    <property type="match status" value="1"/>
</dbReference>
<dbReference type="EMBL" id="NJIH01000007">
    <property type="protein sequence ID" value="OWT59231.1"/>
    <property type="molecule type" value="Genomic_DNA"/>
</dbReference>
<dbReference type="PANTHER" id="PTHR42928">
    <property type="entry name" value="TRICARBOXYLATE-BINDING PROTEIN"/>
    <property type="match status" value="1"/>
</dbReference>
<comment type="caution">
    <text evidence="2">The sequence shown here is derived from an EMBL/GenBank/DDBJ whole genome shotgun (WGS) entry which is preliminary data.</text>
</comment>
<sequence>MNRRQILQGTALATLLAGRAQAQAKQAYPTRPISLVIGYAPGGTADISWRIIAPKLAERLGQSIVVQNKPGAGGIIASQAVLQAPADGYTFILAATGNFGITPVLFKSLPFDAVKDFQMVSLAADFDYVFAVKADSPFKTVKDVIAYARQNPGKLTIGTVQVGSAQFFAAELFKSMAGISAVTVPFHTSGDVVRAVRAGDAQVMVETIAPVISQIGAGVLRAIGITGSEPFPGLPGVPPISRSGLDDYVVTAWNGLAAKAGTPRAAVDRVNRELAVVLAMPEVKSRFLKLGMVARHSTPEELRARQLEDIKKWGAVMQSAHIQKQ</sequence>
<dbReference type="RefSeq" id="WP_088603960.1">
    <property type="nucleotide sequence ID" value="NZ_NJIH01000007.1"/>
</dbReference>
<name>A0A225MI97_9BURK</name>
<dbReference type="InterPro" id="IPR005064">
    <property type="entry name" value="BUG"/>
</dbReference>
<dbReference type="Proteomes" id="UP000214603">
    <property type="component" value="Unassembled WGS sequence"/>
</dbReference>
<dbReference type="Gene3D" id="3.40.190.10">
    <property type="entry name" value="Periplasmic binding protein-like II"/>
    <property type="match status" value="1"/>
</dbReference>
<evidence type="ECO:0000256" key="1">
    <source>
        <dbReference type="ARBA" id="ARBA00006987"/>
    </source>
</evidence>
<dbReference type="PANTHER" id="PTHR42928:SF5">
    <property type="entry name" value="BLR1237 PROTEIN"/>
    <property type="match status" value="1"/>
</dbReference>
<gene>
    <name evidence="2" type="ORF">CEY11_13720</name>
</gene>
<dbReference type="Gene3D" id="3.40.190.150">
    <property type="entry name" value="Bordetella uptake gene, domain 1"/>
    <property type="match status" value="1"/>
</dbReference>
<proteinExistence type="inferred from homology"/>
<protein>
    <recommendedName>
        <fullName evidence="4">TctC</fullName>
    </recommendedName>
</protein>
<reference evidence="3" key="1">
    <citation type="submission" date="2017-06" db="EMBL/GenBank/DDBJ databases">
        <title>Herbaspirillum phytohormonus sp. nov., isolated from the root nodule of Robinia pseudoacacia in lead-zinc mine.</title>
        <authorList>
            <person name="Fan M."/>
            <person name="Lin Y."/>
        </authorList>
    </citation>
    <scope>NUCLEOTIDE SEQUENCE [LARGE SCALE GENOMIC DNA]</scope>
    <source>
        <strain evidence="3">SC-089</strain>
    </source>
</reference>
<evidence type="ECO:0008006" key="4">
    <source>
        <dbReference type="Google" id="ProtNLM"/>
    </source>
</evidence>
<evidence type="ECO:0000313" key="2">
    <source>
        <dbReference type="EMBL" id="OWT59231.1"/>
    </source>
</evidence>